<gene>
    <name evidence="1" type="ORF">Cch01nite_22980</name>
</gene>
<name>A0A919P564_9CELL</name>
<protein>
    <submittedName>
        <fullName evidence="1">Uncharacterized protein</fullName>
    </submittedName>
</protein>
<evidence type="ECO:0000313" key="1">
    <source>
        <dbReference type="EMBL" id="GIG21574.1"/>
    </source>
</evidence>
<proteinExistence type="predicted"/>
<accession>A0A919P564</accession>
<comment type="caution">
    <text evidence="1">The sequence shown here is derived from an EMBL/GenBank/DDBJ whole genome shotgun (WGS) entry which is preliminary data.</text>
</comment>
<sequence>MTIRPGNSLRFRAAGGPPVLVARRNPAGSLMTADQGAVRALVARLRTQHAAA</sequence>
<dbReference type="EMBL" id="BONK01000007">
    <property type="protein sequence ID" value="GIG21574.1"/>
    <property type="molecule type" value="Genomic_DNA"/>
</dbReference>
<evidence type="ECO:0000313" key="2">
    <source>
        <dbReference type="Proteomes" id="UP000632740"/>
    </source>
</evidence>
<organism evidence="1 2">
    <name type="scientific">Cellulomonas chitinilytica</name>
    <dbReference type="NCBI Taxonomy" id="398759"/>
    <lineage>
        <taxon>Bacteria</taxon>
        <taxon>Bacillati</taxon>
        <taxon>Actinomycetota</taxon>
        <taxon>Actinomycetes</taxon>
        <taxon>Micrococcales</taxon>
        <taxon>Cellulomonadaceae</taxon>
        <taxon>Cellulomonas</taxon>
    </lineage>
</organism>
<dbReference type="Proteomes" id="UP000632740">
    <property type="component" value="Unassembled WGS sequence"/>
</dbReference>
<keyword evidence="2" id="KW-1185">Reference proteome</keyword>
<dbReference type="AlphaFoldDB" id="A0A919P564"/>
<reference evidence="1" key="1">
    <citation type="submission" date="2021-01" db="EMBL/GenBank/DDBJ databases">
        <title>Whole genome shotgun sequence of Cellulomonas chitinilytica NBRC 110799.</title>
        <authorList>
            <person name="Komaki H."/>
            <person name="Tamura T."/>
        </authorList>
    </citation>
    <scope>NUCLEOTIDE SEQUENCE</scope>
    <source>
        <strain evidence="1">NBRC 110799</strain>
    </source>
</reference>